<reference evidence="1 2" key="1">
    <citation type="submission" date="2018-04" db="EMBL/GenBank/DDBJ databases">
        <title>Flavobacterium sp. nov., isolated from glacier ice.</title>
        <authorList>
            <person name="Liu Q."/>
            <person name="Xin Y.-H."/>
        </authorList>
    </citation>
    <scope>NUCLEOTIDE SEQUENCE [LARGE SCALE GENOMIC DNA]</scope>
    <source>
        <strain evidence="1 2">LB2P30</strain>
    </source>
</reference>
<dbReference type="AlphaFoldDB" id="A0A2U1JWF8"/>
<organism evidence="1 2">
    <name type="scientific">Flavobacterium laiguense</name>
    <dbReference type="NCBI Taxonomy" id="2169409"/>
    <lineage>
        <taxon>Bacteria</taxon>
        <taxon>Pseudomonadati</taxon>
        <taxon>Bacteroidota</taxon>
        <taxon>Flavobacteriia</taxon>
        <taxon>Flavobacteriales</taxon>
        <taxon>Flavobacteriaceae</taxon>
        <taxon>Flavobacterium</taxon>
    </lineage>
</organism>
<protein>
    <submittedName>
        <fullName evidence="1">Uncharacterized protein</fullName>
    </submittedName>
</protein>
<proteinExistence type="predicted"/>
<sequence>MKNTCNSFFILKSVFCFLFSVFCFLFSVFCFLFSVFPTAKAVGYSPLRIQNWPFHSKNKQPIE</sequence>
<keyword evidence="2" id="KW-1185">Reference proteome</keyword>
<gene>
    <name evidence="1" type="ORF">DB891_07665</name>
</gene>
<evidence type="ECO:0000313" key="2">
    <source>
        <dbReference type="Proteomes" id="UP000245618"/>
    </source>
</evidence>
<evidence type="ECO:0000313" key="1">
    <source>
        <dbReference type="EMBL" id="PWA09550.1"/>
    </source>
</evidence>
<dbReference type="Proteomes" id="UP000245618">
    <property type="component" value="Unassembled WGS sequence"/>
</dbReference>
<comment type="caution">
    <text evidence="1">The sequence shown here is derived from an EMBL/GenBank/DDBJ whole genome shotgun (WGS) entry which is preliminary data.</text>
</comment>
<accession>A0A2U1JWF8</accession>
<name>A0A2U1JWF8_9FLAO</name>
<dbReference type="EMBL" id="QCZH01000006">
    <property type="protein sequence ID" value="PWA09550.1"/>
    <property type="molecule type" value="Genomic_DNA"/>
</dbReference>